<dbReference type="PROSITE" id="PS51257">
    <property type="entry name" value="PROKAR_LIPOPROTEIN"/>
    <property type="match status" value="1"/>
</dbReference>
<protein>
    <submittedName>
        <fullName evidence="4">Secreted protein</fullName>
    </submittedName>
</protein>
<dbReference type="AlphaFoldDB" id="A0A0N4YWF3"/>
<feature type="signal peptide" evidence="1">
    <location>
        <begin position="1"/>
        <end position="15"/>
    </location>
</feature>
<organism evidence="4">
    <name type="scientific">Nippostrongylus brasiliensis</name>
    <name type="common">Rat hookworm</name>
    <dbReference type="NCBI Taxonomy" id="27835"/>
    <lineage>
        <taxon>Eukaryota</taxon>
        <taxon>Metazoa</taxon>
        <taxon>Ecdysozoa</taxon>
        <taxon>Nematoda</taxon>
        <taxon>Chromadorea</taxon>
        <taxon>Rhabditida</taxon>
        <taxon>Rhabditina</taxon>
        <taxon>Rhabditomorpha</taxon>
        <taxon>Strongyloidea</taxon>
        <taxon>Heligmosomidae</taxon>
        <taxon>Nippostrongylus</taxon>
    </lineage>
</organism>
<dbReference type="WBParaSite" id="NBR_0002157501-mRNA-1">
    <property type="protein sequence ID" value="NBR_0002157501-mRNA-1"/>
    <property type="gene ID" value="NBR_0002157501"/>
</dbReference>
<evidence type="ECO:0000313" key="2">
    <source>
        <dbReference type="EMBL" id="VDL85595.1"/>
    </source>
</evidence>
<evidence type="ECO:0000313" key="4">
    <source>
        <dbReference type="WBParaSite" id="NBR_0002157501-mRNA-1"/>
    </source>
</evidence>
<gene>
    <name evidence="2" type="ORF">NBR_LOCUS21576</name>
</gene>
<keyword evidence="3" id="KW-1185">Reference proteome</keyword>
<evidence type="ECO:0000256" key="1">
    <source>
        <dbReference type="SAM" id="SignalP"/>
    </source>
</evidence>
<name>A0A0N4YWF3_NIPBR</name>
<evidence type="ECO:0000313" key="3">
    <source>
        <dbReference type="Proteomes" id="UP000271162"/>
    </source>
</evidence>
<reference evidence="4" key="1">
    <citation type="submission" date="2017-02" db="UniProtKB">
        <authorList>
            <consortium name="WormBaseParasite"/>
        </authorList>
    </citation>
    <scope>IDENTIFICATION</scope>
</reference>
<proteinExistence type="predicted"/>
<dbReference type="Proteomes" id="UP000271162">
    <property type="component" value="Unassembled WGS sequence"/>
</dbReference>
<dbReference type="EMBL" id="UYSL01026541">
    <property type="protein sequence ID" value="VDL85595.1"/>
    <property type="molecule type" value="Genomic_DNA"/>
</dbReference>
<sequence length="125" mass="14342">MKFIIILLPIMGVACETCTRLKHQEHTNRYESGQRLERVDINTIREVSSAYQNAHGRVDMQENPFGYVNASKVGSNRFSSSVKNKLFSYFARLHAENDNSIREQKGRRTIRHQTAHGGSISNRMC</sequence>
<reference evidence="2 3" key="2">
    <citation type="submission" date="2018-11" db="EMBL/GenBank/DDBJ databases">
        <authorList>
            <consortium name="Pathogen Informatics"/>
        </authorList>
    </citation>
    <scope>NUCLEOTIDE SEQUENCE [LARGE SCALE GENOMIC DNA]</scope>
</reference>
<feature type="chain" id="PRO_5043126043" evidence="1">
    <location>
        <begin position="16"/>
        <end position="125"/>
    </location>
</feature>
<accession>A0A0N4YWF3</accession>
<keyword evidence="1" id="KW-0732">Signal</keyword>